<evidence type="ECO:0000313" key="6">
    <source>
        <dbReference type="Proteomes" id="UP001229421"/>
    </source>
</evidence>
<dbReference type="Proteomes" id="UP001229421">
    <property type="component" value="Unassembled WGS sequence"/>
</dbReference>
<keyword evidence="6" id="KW-1185">Reference proteome</keyword>
<dbReference type="GO" id="GO:0045039">
    <property type="term" value="P:protein insertion into mitochondrial inner membrane"/>
    <property type="evidence" value="ECO:0007669"/>
    <property type="project" value="InterPro"/>
</dbReference>
<accession>A0AAD8KS76</accession>
<evidence type="ECO:0000313" key="5">
    <source>
        <dbReference type="EMBL" id="KAK1426251.1"/>
    </source>
</evidence>
<name>A0AAD8KS76_TARER</name>
<comment type="subcellular location">
    <subcellularLocation>
        <location evidence="1">Membrane</location>
        <topology evidence="1">Multi-pass membrane protein</topology>
    </subcellularLocation>
</comment>
<evidence type="ECO:0000256" key="4">
    <source>
        <dbReference type="ARBA" id="ARBA00023136"/>
    </source>
</evidence>
<dbReference type="GO" id="GO:0009706">
    <property type="term" value="C:chloroplast inner membrane"/>
    <property type="evidence" value="ECO:0007669"/>
    <property type="project" value="TreeGrafter"/>
</dbReference>
<dbReference type="AlphaFoldDB" id="A0AAD8KS76"/>
<sequence>MATVSEYLVWEACTAFSLPQPSPTSPFLSRCGDYAPLVESFLTKGPLKKANNLAIISVCNSGISSVMKKITGDEDVHTSMVAGFGYGVVISLATGMRGPNVLSVGVMCALFNGGMFKDERESALAKSGFFTNIMVVREAALSKSGFSTI</sequence>
<evidence type="ECO:0000256" key="2">
    <source>
        <dbReference type="ARBA" id="ARBA00022692"/>
    </source>
</evidence>
<dbReference type="GO" id="GO:0045036">
    <property type="term" value="P:protein targeting to chloroplast"/>
    <property type="evidence" value="ECO:0007669"/>
    <property type="project" value="TreeGrafter"/>
</dbReference>
<reference evidence="5" key="1">
    <citation type="journal article" date="2023" name="bioRxiv">
        <title>Improved chromosome-level genome assembly for marigold (Tagetes erecta).</title>
        <authorList>
            <person name="Jiang F."/>
            <person name="Yuan L."/>
            <person name="Wang S."/>
            <person name="Wang H."/>
            <person name="Xu D."/>
            <person name="Wang A."/>
            <person name="Fan W."/>
        </authorList>
    </citation>
    <scope>NUCLEOTIDE SEQUENCE</scope>
    <source>
        <strain evidence="5">WSJ</strain>
        <tissue evidence="5">Leaf</tissue>
    </source>
</reference>
<dbReference type="GO" id="GO:0042721">
    <property type="term" value="C:TIM22 mitochondrial import inner membrane insertion complex"/>
    <property type="evidence" value="ECO:0007669"/>
    <property type="project" value="InterPro"/>
</dbReference>
<proteinExistence type="predicted"/>
<dbReference type="PANTHER" id="PTHR14110">
    <property type="entry name" value="MITOCHONDRIAL IMPORT INNER MEMBRANE TRANSLOCASE SUBUNIT TIM22"/>
    <property type="match status" value="1"/>
</dbReference>
<keyword evidence="2" id="KW-0812">Transmembrane</keyword>
<dbReference type="InterPro" id="IPR039175">
    <property type="entry name" value="TIM22"/>
</dbReference>
<dbReference type="PANTHER" id="PTHR14110:SF6">
    <property type="entry name" value="OS04G0405100 PROTEIN"/>
    <property type="match status" value="1"/>
</dbReference>
<gene>
    <name evidence="5" type="ORF">QVD17_14921</name>
</gene>
<organism evidence="5 6">
    <name type="scientific">Tagetes erecta</name>
    <name type="common">African marigold</name>
    <dbReference type="NCBI Taxonomy" id="13708"/>
    <lineage>
        <taxon>Eukaryota</taxon>
        <taxon>Viridiplantae</taxon>
        <taxon>Streptophyta</taxon>
        <taxon>Embryophyta</taxon>
        <taxon>Tracheophyta</taxon>
        <taxon>Spermatophyta</taxon>
        <taxon>Magnoliopsida</taxon>
        <taxon>eudicotyledons</taxon>
        <taxon>Gunneridae</taxon>
        <taxon>Pentapetalae</taxon>
        <taxon>asterids</taxon>
        <taxon>campanulids</taxon>
        <taxon>Asterales</taxon>
        <taxon>Asteraceae</taxon>
        <taxon>Asteroideae</taxon>
        <taxon>Heliantheae alliance</taxon>
        <taxon>Tageteae</taxon>
        <taxon>Tagetes</taxon>
    </lineage>
</organism>
<protein>
    <submittedName>
        <fullName evidence="5">Uncharacterized protein</fullName>
    </submittedName>
</protein>
<keyword evidence="4" id="KW-0472">Membrane</keyword>
<dbReference type="EMBL" id="JAUHHV010000004">
    <property type="protein sequence ID" value="KAK1426251.1"/>
    <property type="molecule type" value="Genomic_DNA"/>
</dbReference>
<keyword evidence="3" id="KW-1133">Transmembrane helix</keyword>
<evidence type="ECO:0000256" key="3">
    <source>
        <dbReference type="ARBA" id="ARBA00022989"/>
    </source>
</evidence>
<evidence type="ECO:0000256" key="1">
    <source>
        <dbReference type="ARBA" id="ARBA00004141"/>
    </source>
</evidence>
<comment type="caution">
    <text evidence="5">The sequence shown here is derived from an EMBL/GenBank/DDBJ whole genome shotgun (WGS) entry which is preliminary data.</text>
</comment>
<dbReference type="GO" id="GO:0008320">
    <property type="term" value="F:protein transmembrane transporter activity"/>
    <property type="evidence" value="ECO:0007669"/>
    <property type="project" value="TreeGrafter"/>
</dbReference>